<dbReference type="InterPro" id="IPR050393">
    <property type="entry name" value="MFP_Efflux_Pump"/>
</dbReference>
<dbReference type="PANTHER" id="PTHR30367">
    <property type="entry name" value="P-HYDROXYBENZOIC ACID EFFLUX PUMP SUBUNIT AAEA-RELATED"/>
    <property type="match status" value="1"/>
</dbReference>
<evidence type="ECO:0000256" key="1">
    <source>
        <dbReference type="SAM" id="Coils"/>
    </source>
</evidence>
<dbReference type="OrthoDB" id="9811754at2"/>
<dbReference type="PANTHER" id="PTHR30367:SF1">
    <property type="entry name" value="MULTIDRUG RESISTANCE PROTEIN MDTN"/>
    <property type="match status" value="1"/>
</dbReference>
<keyword evidence="1" id="KW-0175">Coiled coil</keyword>
<dbReference type="Gene3D" id="2.40.30.170">
    <property type="match status" value="1"/>
</dbReference>
<keyword evidence="2" id="KW-1133">Transmembrane helix</keyword>
<evidence type="ECO:0000313" key="5">
    <source>
        <dbReference type="EMBL" id="TCO12738.1"/>
    </source>
</evidence>
<accession>A0A4R2GT24</accession>
<organism evidence="5 6">
    <name type="scientific">Camelimonas lactis</name>
    <dbReference type="NCBI Taxonomy" id="659006"/>
    <lineage>
        <taxon>Bacteria</taxon>
        <taxon>Pseudomonadati</taxon>
        <taxon>Pseudomonadota</taxon>
        <taxon>Alphaproteobacteria</taxon>
        <taxon>Hyphomicrobiales</taxon>
        <taxon>Chelatococcaceae</taxon>
        <taxon>Camelimonas</taxon>
    </lineage>
</organism>
<feature type="domain" description="p-hydroxybenzoic acid efflux pump subunit AaeA-like beta-barrel" evidence="4">
    <location>
        <begin position="251"/>
        <end position="344"/>
    </location>
</feature>
<dbReference type="Pfam" id="PF25963">
    <property type="entry name" value="Beta-barrel_AAEA"/>
    <property type="match status" value="1"/>
</dbReference>
<dbReference type="InterPro" id="IPR058625">
    <property type="entry name" value="MdtA-like_BSH"/>
</dbReference>
<dbReference type="EMBL" id="SLWL01000008">
    <property type="protein sequence ID" value="TCO12738.1"/>
    <property type="molecule type" value="Genomic_DNA"/>
</dbReference>
<evidence type="ECO:0000259" key="4">
    <source>
        <dbReference type="Pfam" id="PF25963"/>
    </source>
</evidence>
<evidence type="ECO:0000259" key="3">
    <source>
        <dbReference type="Pfam" id="PF25917"/>
    </source>
</evidence>
<dbReference type="Pfam" id="PF25917">
    <property type="entry name" value="BSH_RND"/>
    <property type="match status" value="1"/>
</dbReference>
<feature type="transmembrane region" description="Helical" evidence="2">
    <location>
        <begin position="12"/>
        <end position="33"/>
    </location>
</feature>
<dbReference type="NCBIfam" id="NF007785">
    <property type="entry name" value="PRK10476.1"/>
    <property type="match status" value="1"/>
</dbReference>
<dbReference type="RefSeq" id="WP_132007081.1">
    <property type="nucleotide sequence ID" value="NZ_JBHUNN010000001.1"/>
</dbReference>
<keyword evidence="2" id="KW-0812">Transmembrane</keyword>
<comment type="caution">
    <text evidence="5">The sequence shown here is derived from an EMBL/GenBank/DDBJ whole genome shotgun (WGS) entry which is preliminary data.</text>
</comment>
<dbReference type="SUPFAM" id="SSF111369">
    <property type="entry name" value="HlyD-like secretion proteins"/>
    <property type="match status" value="2"/>
</dbReference>
<proteinExistence type="predicted"/>
<reference evidence="5 6" key="1">
    <citation type="submission" date="2019-03" db="EMBL/GenBank/DDBJ databases">
        <title>Genomic Encyclopedia of Type Strains, Phase IV (KMG-IV): sequencing the most valuable type-strain genomes for metagenomic binning, comparative biology and taxonomic classification.</title>
        <authorList>
            <person name="Goeker M."/>
        </authorList>
    </citation>
    <scope>NUCLEOTIDE SEQUENCE [LARGE SCALE GENOMIC DNA]</scope>
    <source>
        <strain evidence="5 6">DSM 22958</strain>
    </source>
</reference>
<feature type="coiled-coil region" evidence="1">
    <location>
        <begin position="126"/>
        <end position="177"/>
    </location>
</feature>
<feature type="domain" description="Multidrug resistance protein MdtA-like barrel-sandwich hybrid" evidence="3">
    <location>
        <begin position="50"/>
        <end position="243"/>
    </location>
</feature>
<keyword evidence="2" id="KW-0472">Membrane</keyword>
<gene>
    <name evidence="5" type="ORF">EV666_10861</name>
</gene>
<evidence type="ECO:0000313" key="6">
    <source>
        <dbReference type="Proteomes" id="UP000294881"/>
    </source>
</evidence>
<name>A0A4R2GT24_9HYPH</name>
<dbReference type="Gene3D" id="2.40.50.100">
    <property type="match status" value="1"/>
</dbReference>
<dbReference type="InterPro" id="IPR058634">
    <property type="entry name" value="AaeA-lik-b-barrel"/>
</dbReference>
<evidence type="ECO:0000256" key="2">
    <source>
        <dbReference type="SAM" id="Phobius"/>
    </source>
</evidence>
<dbReference type="AlphaFoldDB" id="A0A4R2GT24"/>
<keyword evidence="6" id="KW-1185">Reference proteome</keyword>
<dbReference type="Proteomes" id="UP000294881">
    <property type="component" value="Unassembled WGS sequence"/>
</dbReference>
<protein>
    <submittedName>
        <fullName evidence="5">Multidrug efflux system membrane fusion protein</fullName>
    </submittedName>
</protein>
<sequence>MAQAGKQRALKVWGTLAGLIIIGVAVLGSERFLRQADRNPLSQDASLSAETVAVAASVPGRIASFHVVDNQAVARGDLLFTLEKEPYQLARDQAAADLRIAEAALADRRRAVVAEQNNAMIADEQIARAKSNLALATQTLARLTALRPKGYVSAQEVDTARTAKQDAEVSLRQAMRQKDAADALVGGLTAAAALVDARRAALALAERALANTEVRAPFAGKVSSLNTGIGAYVIPGQSVFTLISTGAWFAIAPFTETELPAIRVGDCAVVYALSDRKRMIRGRVESISWGVASEDVIRIPRGLPVTPRSLDWVRIAQRFPVRIRLIDPPDDLMRVGASATAMVHHGDGC</sequence>